<evidence type="ECO:0000256" key="1">
    <source>
        <dbReference type="SAM" id="Phobius"/>
    </source>
</evidence>
<feature type="transmembrane region" description="Helical" evidence="1">
    <location>
        <begin position="206"/>
        <end position="225"/>
    </location>
</feature>
<comment type="caution">
    <text evidence="3">The sequence shown here is derived from an EMBL/GenBank/DDBJ whole genome shotgun (WGS) entry which is preliminary data.</text>
</comment>
<dbReference type="EMBL" id="JAGPUO010000006">
    <property type="protein sequence ID" value="KAG5662205.1"/>
    <property type="molecule type" value="Genomic_DNA"/>
</dbReference>
<sequence>MELISLLFRVAIFTLLAAIPPVHASADVIVPWNMTADEVYDLRVQSVDPDSSVRQRANAFRIYLALTPPGWGTGPVCWLAYQVDIDTTQVNISIPADVAPDKSRVRFSSSFMKKGAARTQGFSYSSNTLLLGANGTWSQRELDGWVIGSADEVSCWAYGCARSCEDQYYTGDKTRSSDGTSDRKADACVKMCAKTLNPQGAAASTISMPSLLVVGVVIGVVHLIADVF</sequence>
<evidence type="ECO:0000313" key="4">
    <source>
        <dbReference type="Proteomes" id="UP000782241"/>
    </source>
</evidence>
<proteinExistence type="predicted"/>
<reference evidence="3" key="1">
    <citation type="submission" date="2021-04" db="EMBL/GenBank/DDBJ databases">
        <title>Draft genome of Fusarium avenaceum strain F156N33, isolated from an atmospheric sample in Virginia.</title>
        <authorList>
            <person name="Yang S."/>
            <person name="Vinatzer B.A."/>
            <person name="Coleman J."/>
        </authorList>
    </citation>
    <scope>NUCLEOTIDE SEQUENCE</scope>
    <source>
        <strain evidence="3">F156N33</strain>
    </source>
</reference>
<protein>
    <submittedName>
        <fullName evidence="3">Uncharacterized protein</fullName>
    </submittedName>
</protein>
<keyword evidence="1" id="KW-0812">Transmembrane</keyword>
<dbReference type="Proteomes" id="UP000782241">
    <property type="component" value="Unassembled WGS sequence"/>
</dbReference>
<keyword evidence="4" id="KW-1185">Reference proteome</keyword>
<accession>A0A9P7KV21</accession>
<keyword evidence="1" id="KW-0472">Membrane</keyword>
<evidence type="ECO:0000256" key="2">
    <source>
        <dbReference type="SAM" id="SignalP"/>
    </source>
</evidence>
<name>A0A9P7KV21_9HYPO</name>
<keyword evidence="1" id="KW-1133">Transmembrane helix</keyword>
<dbReference type="AlphaFoldDB" id="A0A9P7KV21"/>
<keyword evidence="2" id="KW-0732">Signal</keyword>
<evidence type="ECO:0000313" key="3">
    <source>
        <dbReference type="EMBL" id="KAG5662205.1"/>
    </source>
</evidence>
<feature type="chain" id="PRO_5040287216" evidence="2">
    <location>
        <begin position="25"/>
        <end position="228"/>
    </location>
</feature>
<gene>
    <name evidence="3" type="ORF">KAF25_004444</name>
</gene>
<organism evidence="3 4">
    <name type="scientific">Fusarium avenaceum</name>
    <dbReference type="NCBI Taxonomy" id="40199"/>
    <lineage>
        <taxon>Eukaryota</taxon>
        <taxon>Fungi</taxon>
        <taxon>Dikarya</taxon>
        <taxon>Ascomycota</taxon>
        <taxon>Pezizomycotina</taxon>
        <taxon>Sordariomycetes</taxon>
        <taxon>Hypocreomycetidae</taxon>
        <taxon>Hypocreales</taxon>
        <taxon>Nectriaceae</taxon>
        <taxon>Fusarium</taxon>
        <taxon>Fusarium tricinctum species complex</taxon>
    </lineage>
</organism>
<feature type="signal peptide" evidence="2">
    <location>
        <begin position="1"/>
        <end position="24"/>
    </location>
</feature>